<sequence>MEHILQELQLIHCSLLPAEIFRFLDHCNNWNDALHSYMSFGYSDSLEKLDLCSPSLHIGLENFNVWFEVTLSLVQQQPLVAVKGEDISRDEQERWGRIVKEKFKDIGDSEYPIYQLFSLHLLPMLHEEADNIHVDRETQFLEPTSAHQDALSLRSSHCSSSKVMYHALFISHHLISPTKRRNLQQWSMSLSISGFAKVGYPGVIYAEGMQENIEEFVDNVKAMQWLALRLRFIEPVLEGVDSHISASQRQWTEFQKVGDVMEEMRRIGRQKYVVEMGIGSAGTSKGSI</sequence>
<accession>A0ACC1U6K1</accession>
<comment type="caution">
    <text evidence="1">The sequence shown here is derived from an EMBL/GenBank/DDBJ whole genome shotgun (WGS) entry which is preliminary data.</text>
</comment>
<keyword evidence="2" id="KW-1185">Reference proteome</keyword>
<dbReference type="EMBL" id="MU795019">
    <property type="protein sequence ID" value="KAJ3812569.1"/>
    <property type="molecule type" value="Genomic_DNA"/>
</dbReference>
<name>A0ACC1U6K1_9AGAR</name>
<dbReference type="Proteomes" id="UP001163835">
    <property type="component" value="Unassembled WGS sequence"/>
</dbReference>
<organism evidence="1 2">
    <name type="scientific">Lentinula aff. lateritia</name>
    <dbReference type="NCBI Taxonomy" id="2804960"/>
    <lineage>
        <taxon>Eukaryota</taxon>
        <taxon>Fungi</taxon>
        <taxon>Dikarya</taxon>
        <taxon>Basidiomycota</taxon>
        <taxon>Agaricomycotina</taxon>
        <taxon>Agaricomycetes</taxon>
        <taxon>Agaricomycetidae</taxon>
        <taxon>Agaricales</taxon>
        <taxon>Marasmiineae</taxon>
        <taxon>Omphalotaceae</taxon>
        <taxon>Lentinula</taxon>
    </lineage>
</organism>
<gene>
    <name evidence="1" type="ORF">F5876DRAFT_37008</name>
</gene>
<evidence type="ECO:0000313" key="1">
    <source>
        <dbReference type="EMBL" id="KAJ3812569.1"/>
    </source>
</evidence>
<protein>
    <submittedName>
        <fullName evidence="1">Uncharacterized protein</fullName>
    </submittedName>
</protein>
<evidence type="ECO:0000313" key="2">
    <source>
        <dbReference type="Proteomes" id="UP001163835"/>
    </source>
</evidence>
<reference evidence="1" key="1">
    <citation type="submission" date="2022-09" db="EMBL/GenBank/DDBJ databases">
        <title>A Global Phylogenomic Analysis of the Shiitake Genus Lentinula.</title>
        <authorList>
            <consortium name="DOE Joint Genome Institute"/>
            <person name="Sierra-Patev S."/>
            <person name="Min B."/>
            <person name="Naranjo-Ortiz M."/>
            <person name="Looney B."/>
            <person name="Konkel Z."/>
            <person name="Slot J.C."/>
            <person name="Sakamoto Y."/>
            <person name="Steenwyk J.L."/>
            <person name="Rokas A."/>
            <person name="Carro J."/>
            <person name="Camarero S."/>
            <person name="Ferreira P."/>
            <person name="Molpeceres G."/>
            <person name="Ruiz-Duenas F.J."/>
            <person name="Serrano A."/>
            <person name="Henrissat B."/>
            <person name="Drula E."/>
            <person name="Hughes K.W."/>
            <person name="Mata J.L."/>
            <person name="Ishikawa N.K."/>
            <person name="Vargas-Isla R."/>
            <person name="Ushijima S."/>
            <person name="Smith C.A."/>
            <person name="Ahrendt S."/>
            <person name="Andreopoulos W."/>
            <person name="He G."/>
            <person name="Labutti K."/>
            <person name="Lipzen A."/>
            <person name="Ng V."/>
            <person name="Riley R."/>
            <person name="Sandor L."/>
            <person name="Barry K."/>
            <person name="Martinez A.T."/>
            <person name="Xiao Y."/>
            <person name="Gibbons J.G."/>
            <person name="Terashima K."/>
            <person name="Grigoriev I.V."/>
            <person name="Hibbett D.S."/>
        </authorList>
    </citation>
    <scope>NUCLEOTIDE SEQUENCE</scope>
    <source>
        <strain evidence="1">TMI1499</strain>
    </source>
</reference>
<proteinExistence type="predicted"/>